<feature type="domain" description="WW" evidence="13">
    <location>
        <begin position="347"/>
        <end position="380"/>
    </location>
</feature>
<dbReference type="PANTHER" id="PTHR11254">
    <property type="entry name" value="HECT DOMAIN UBIQUITIN-PROTEIN LIGASE"/>
    <property type="match status" value="1"/>
</dbReference>
<protein>
    <recommendedName>
        <fullName evidence="9">E3 ubiquitin-protein ligase</fullName>
        <ecNumber evidence="9">2.3.2.26</ecNumber>
    </recommendedName>
</protein>
<dbReference type="Ensembl" id="ENSAMXT00000008462.2">
    <property type="protein sequence ID" value="ENSAMXP00000008462.2"/>
    <property type="gene ID" value="ENSAMXG00000029934.1"/>
</dbReference>
<proteinExistence type="predicted"/>
<dbReference type="GO" id="GO:0005737">
    <property type="term" value="C:cytoplasm"/>
    <property type="evidence" value="ECO:0007669"/>
    <property type="project" value="UniProtKB-SubCell"/>
</dbReference>
<dbReference type="PROSITE" id="PS50237">
    <property type="entry name" value="HECT"/>
    <property type="match status" value="1"/>
</dbReference>
<evidence type="ECO:0000256" key="11">
    <source>
        <dbReference type="PROSITE-ProRule" id="PRU00104"/>
    </source>
</evidence>
<feature type="active site" description="Glycyl thioester intermediate" evidence="10 11">
    <location>
        <position position="776"/>
    </location>
</feature>
<name>W5KLK0_ASTMX</name>
<feature type="region of interest" description="Disordered" evidence="12">
    <location>
        <begin position="73"/>
        <end position="93"/>
    </location>
</feature>
<comment type="catalytic activity">
    <reaction evidence="1 9">
        <text>S-ubiquitinyl-[E2 ubiquitin-conjugating enzyme]-L-cysteine + [acceptor protein]-L-lysine = [E2 ubiquitin-conjugating enzyme]-L-cysteine + N(6)-ubiquitinyl-[acceptor protein]-L-lysine.</text>
        <dbReference type="EC" id="2.3.2.26"/>
    </reaction>
</comment>
<dbReference type="FunFam" id="2.20.70.10:FF:000006">
    <property type="entry name" value="E3 ubiquitin-protein ligase NEDD4-like protein"/>
    <property type="match status" value="1"/>
</dbReference>
<reference evidence="16" key="2">
    <citation type="journal article" date="2014" name="Nat. Commun.">
        <title>The cavefish genome reveals candidate genes for eye loss.</title>
        <authorList>
            <person name="McGaugh S.E."/>
            <person name="Gross J.B."/>
            <person name="Aken B."/>
            <person name="Blin M."/>
            <person name="Borowsky R."/>
            <person name="Chalopin D."/>
            <person name="Hinaux H."/>
            <person name="Jeffery W.R."/>
            <person name="Keene A."/>
            <person name="Ma L."/>
            <person name="Minx P."/>
            <person name="Murphy D."/>
            <person name="O'Quin K.E."/>
            <person name="Retaux S."/>
            <person name="Rohner N."/>
            <person name="Searle S.M."/>
            <person name="Stahl B.A."/>
            <person name="Tabin C."/>
            <person name="Volff J.N."/>
            <person name="Yoshizawa M."/>
            <person name="Warren W.C."/>
        </authorList>
    </citation>
    <scope>NUCLEOTIDE SEQUENCE [LARGE SCALE GENOMIC DNA]</scope>
    <source>
        <strain evidence="16">female</strain>
    </source>
</reference>
<dbReference type="SMART" id="SM00119">
    <property type="entry name" value="HECTc"/>
    <property type="match status" value="1"/>
</dbReference>
<evidence type="ECO:0000256" key="9">
    <source>
        <dbReference type="PIRNR" id="PIRNR001569"/>
    </source>
</evidence>
<evidence type="ECO:0000256" key="5">
    <source>
        <dbReference type="ARBA" id="ARBA00022679"/>
    </source>
</evidence>
<evidence type="ECO:0000313" key="15">
    <source>
        <dbReference type="Ensembl" id="ENSAMXP00000008462.2"/>
    </source>
</evidence>
<evidence type="ECO:0000256" key="4">
    <source>
        <dbReference type="ARBA" id="ARBA00022490"/>
    </source>
</evidence>
<dbReference type="PROSITE" id="PS50020">
    <property type="entry name" value="WW_DOMAIN_2"/>
    <property type="match status" value="3"/>
</dbReference>
<dbReference type="GO" id="GO:0048814">
    <property type="term" value="P:regulation of dendrite morphogenesis"/>
    <property type="evidence" value="ECO:0007669"/>
    <property type="project" value="TreeGrafter"/>
</dbReference>
<sequence length="809" mass="93462">TRDDFLGQVDVPLNHLPTEDPAMERPYTFKDFLLRPRSHKSRVKGYLRLKMAYLPKNGAQEEENTEMREEAEVRTVDHGSRRPQQMLPPLPAGWEEKVDNLGRTYYVNHNNRSTQWKRPSAVYTESDNHLRQINQEAHRVFRSRRHISEDLENEHLDPRDLDDVRLTFIISHSLPFKTSGEYCRYGSPEFSEEISLRLSLTPDTNGEIPGPSMLLIYVCVFSSAPPPQSPSTVYAATTPGLPPGWEERKDTKGRTYYVNHNNRSTTWTPGATGGATPSTPSSSGHLSEPQMRRPRSLSSPTVTLSTPLEGANNIQLQRAVKDTLSNPQSPQPSPYSSPKSQHKTTHSFLPPGWEMRIAPNGRPFFIDHNSRTTTWEDPRLKYPVHMRTKGPLDPGDLGPLPVNTRNTQWEDPRLQSPAITGPAVPYSREFKQKYDYFRKKLKKPADIPNRFEMKLHRGNIFEESYRRIMSLKRPDVLKARLWIEFESEKGLDYGGVAREWFFLLSKEMFNPYYGLFEYSATDNYTLQINPNSGLCNEDHLSYFKFIGRVAGMAVYHGKLLDGFFIRPFYKMMLGKQISLNDMESVDSEYYNSLKWILENDPMDLDLRFCIDEDNFGQVTKTYLDLLGSSLCLLYSYHRPHVSSLVIQWRFVNRVQKQMNAFMEGFTELILIDLIKIFDENELELLMCGLGDVDVNDWRQHTVYKNSYCPNHPVIQWFWKAVLLMDAEKRIRLLQFVTGTSRVPMNGFAELYGSNGPQLFTIEQWGTPDKLPRAHTCFNRLDLPSYESFDDLREKLLMAVENAQGFEGVD</sequence>
<dbReference type="Gene3D" id="2.60.40.150">
    <property type="entry name" value="C2 domain"/>
    <property type="match status" value="1"/>
</dbReference>
<dbReference type="PIRSF" id="PIRSF001569">
    <property type="entry name" value="E3_ub_ligase_SMURF1"/>
    <property type="match status" value="1"/>
</dbReference>
<dbReference type="FunFam" id="2.20.70.10:FF:000045">
    <property type="entry name" value="E3 ubiquitin-protein ligase NEDD4-like"/>
    <property type="match status" value="1"/>
</dbReference>
<dbReference type="Gene3D" id="3.90.1750.10">
    <property type="entry name" value="Hect, E3 ligase catalytic domains"/>
    <property type="match status" value="1"/>
</dbReference>
<dbReference type="UniPathway" id="UPA00143"/>
<dbReference type="CDD" id="cd00078">
    <property type="entry name" value="HECTc"/>
    <property type="match status" value="1"/>
</dbReference>
<dbReference type="InterPro" id="IPR035892">
    <property type="entry name" value="C2_domain_sf"/>
</dbReference>
<dbReference type="EC" id="2.3.2.26" evidence="9"/>
<evidence type="ECO:0000259" key="14">
    <source>
        <dbReference type="PROSITE" id="PS50237"/>
    </source>
</evidence>
<dbReference type="Gene3D" id="3.30.2410.10">
    <property type="entry name" value="Hect, E3 ligase catalytic domain"/>
    <property type="match status" value="1"/>
</dbReference>
<dbReference type="GO" id="GO:0019871">
    <property type="term" value="F:sodium channel inhibitor activity"/>
    <property type="evidence" value="ECO:0007669"/>
    <property type="project" value="TreeGrafter"/>
</dbReference>
<dbReference type="Gene3D" id="3.30.2160.10">
    <property type="entry name" value="Hect, E3 ligase catalytic domain"/>
    <property type="match status" value="1"/>
</dbReference>
<keyword evidence="4" id="KW-0963">Cytoplasm</keyword>
<keyword evidence="16" id="KW-1185">Reference proteome</keyword>
<reference evidence="16" key="1">
    <citation type="submission" date="2013-03" db="EMBL/GenBank/DDBJ databases">
        <authorList>
            <person name="Jeffery W."/>
            <person name="Warren W."/>
            <person name="Wilson R.K."/>
        </authorList>
    </citation>
    <scope>NUCLEOTIDE SEQUENCE</scope>
    <source>
        <strain evidence="16">female</strain>
    </source>
</reference>
<dbReference type="InterPro" id="IPR035983">
    <property type="entry name" value="Hect_E3_ubiquitin_ligase"/>
</dbReference>
<dbReference type="PROSITE" id="PS01159">
    <property type="entry name" value="WW_DOMAIN_1"/>
    <property type="match status" value="2"/>
</dbReference>
<feature type="domain" description="WW" evidence="13">
    <location>
        <begin position="88"/>
        <end position="121"/>
    </location>
</feature>
<evidence type="ECO:0000256" key="6">
    <source>
        <dbReference type="ARBA" id="ARBA00022737"/>
    </source>
</evidence>
<comment type="pathway">
    <text evidence="3 9">Protein modification; protein ubiquitination.</text>
</comment>
<keyword evidence="8" id="KW-0832">Ubl conjugation</keyword>
<dbReference type="eggNOG" id="KOG0940">
    <property type="taxonomic scope" value="Eukaryota"/>
</dbReference>
<dbReference type="GO" id="GO:0006511">
    <property type="term" value="P:ubiquitin-dependent protein catabolic process"/>
    <property type="evidence" value="ECO:0007669"/>
    <property type="project" value="InterPro"/>
</dbReference>
<evidence type="ECO:0000256" key="10">
    <source>
        <dbReference type="PIRSR" id="PIRSR001569-1"/>
    </source>
</evidence>
<comment type="subcellular location">
    <subcellularLocation>
        <location evidence="2">Cytoplasm</location>
    </subcellularLocation>
</comment>
<dbReference type="Pfam" id="PF00632">
    <property type="entry name" value="HECT"/>
    <property type="match status" value="1"/>
</dbReference>
<dbReference type="GeneTree" id="ENSGT00940000156873"/>
<accession>W5KLK0</accession>
<dbReference type="GO" id="GO:0061630">
    <property type="term" value="F:ubiquitin protein ligase activity"/>
    <property type="evidence" value="ECO:0007669"/>
    <property type="project" value="UniProtKB-EC"/>
</dbReference>
<dbReference type="Pfam" id="PF00397">
    <property type="entry name" value="WW"/>
    <property type="match status" value="3"/>
</dbReference>
<evidence type="ECO:0000256" key="12">
    <source>
        <dbReference type="SAM" id="MobiDB-lite"/>
    </source>
</evidence>
<evidence type="ECO:0000256" key="2">
    <source>
        <dbReference type="ARBA" id="ARBA00004496"/>
    </source>
</evidence>
<dbReference type="Bgee" id="ENSAMXG00000029934">
    <property type="expression patterns" value="Expressed in mesonephros and 14 other cell types or tissues"/>
</dbReference>
<dbReference type="InterPro" id="IPR001202">
    <property type="entry name" value="WW_dom"/>
</dbReference>
<dbReference type="SUPFAM" id="SSF56204">
    <property type="entry name" value="Hect, E3 ligase catalytic domain"/>
    <property type="match status" value="1"/>
</dbReference>
<dbReference type="FunFam" id="3.90.1750.10:FF:000001">
    <property type="entry name" value="E3 ubiquitin-protein ligase NEDD4-like"/>
    <property type="match status" value="1"/>
</dbReference>
<feature type="region of interest" description="Disordered" evidence="12">
    <location>
        <begin position="228"/>
        <end position="350"/>
    </location>
</feature>
<keyword evidence="7 9" id="KW-0833">Ubl conjugation pathway</keyword>
<dbReference type="SMART" id="SM00456">
    <property type="entry name" value="WW"/>
    <property type="match status" value="3"/>
</dbReference>
<evidence type="ECO:0000256" key="1">
    <source>
        <dbReference type="ARBA" id="ARBA00000885"/>
    </source>
</evidence>
<keyword evidence="6" id="KW-0677">Repeat</keyword>
<evidence type="ECO:0000313" key="16">
    <source>
        <dbReference type="Proteomes" id="UP000018467"/>
    </source>
</evidence>
<organism evidence="15 16">
    <name type="scientific">Astyanax mexicanus</name>
    <name type="common">Blind cave fish</name>
    <name type="synonym">Astyanax fasciatus mexicanus</name>
    <dbReference type="NCBI Taxonomy" id="7994"/>
    <lineage>
        <taxon>Eukaryota</taxon>
        <taxon>Metazoa</taxon>
        <taxon>Chordata</taxon>
        <taxon>Craniata</taxon>
        <taxon>Vertebrata</taxon>
        <taxon>Euteleostomi</taxon>
        <taxon>Actinopterygii</taxon>
        <taxon>Neopterygii</taxon>
        <taxon>Teleostei</taxon>
        <taxon>Ostariophysi</taxon>
        <taxon>Characiformes</taxon>
        <taxon>Characoidei</taxon>
        <taxon>Acestrorhamphidae</taxon>
        <taxon>Acestrorhamphinae</taxon>
        <taxon>Astyanax</taxon>
    </lineage>
</organism>
<dbReference type="CDD" id="cd00201">
    <property type="entry name" value="WW"/>
    <property type="match status" value="3"/>
</dbReference>
<reference evidence="15" key="3">
    <citation type="submission" date="2025-08" db="UniProtKB">
        <authorList>
            <consortium name="Ensembl"/>
        </authorList>
    </citation>
    <scope>IDENTIFICATION</scope>
</reference>
<keyword evidence="5 9" id="KW-0808">Transferase</keyword>
<dbReference type="GO" id="GO:0016567">
    <property type="term" value="P:protein ubiquitination"/>
    <property type="evidence" value="ECO:0007669"/>
    <property type="project" value="UniProtKB-UniPathway"/>
</dbReference>
<evidence type="ECO:0000259" key="13">
    <source>
        <dbReference type="PROSITE" id="PS50020"/>
    </source>
</evidence>
<reference evidence="15" key="4">
    <citation type="submission" date="2025-09" db="UniProtKB">
        <authorList>
            <consortium name="Ensembl"/>
        </authorList>
    </citation>
    <scope>IDENTIFICATION</scope>
</reference>
<evidence type="ECO:0000256" key="7">
    <source>
        <dbReference type="ARBA" id="ARBA00022786"/>
    </source>
</evidence>
<dbReference type="InterPro" id="IPR036020">
    <property type="entry name" value="WW_dom_sf"/>
</dbReference>
<feature type="domain" description="HECT" evidence="14">
    <location>
        <begin position="473"/>
        <end position="808"/>
    </location>
</feature>
<dbReference type="FunFam" id="3.90.1750.10:FF:000026">
    <property type="entry name" value="E3 ubiquitin-protein ligase HACE1"/>
    <property type="match status" value="1"/>
</dbReference>
<dbReference type="InterPro" id="IPR000569">
    <property type="entry name" value="HECT_dom"/>
</dbReference>
<dbReference type="FunFam" id="3.30.2410.10:FF:000001">
    <property type="entry name" value="E3 ubiquitin-protein ligase NEDD4-like"/>
    <property type="match status" value="1"/>
</dbReference>
<dbReference type="HOGENOM" id="CLU_002173_0_3_1"/>
<feature type="compositionally biased region" description="Low complexity" evidence="12">
    <location>
        <begin position="296"/>
        <end position="308"/>
    </location>
</feature>
<dbReference type="Gene3D" id="2.20.70.10">
    <property type="match status" value="3"/>
</dbReference>
<dbReference type="InterPro" id="IPR024928">
    <property type="entry name" value="E3_ub_ligase_SMURF1"/>
</dbReference>
<dbReference type="InterPro" id="IPR050409">
    <property type="entry name" value="E3_ubiq-protein_ligase"/>
</dbReference>
<feature type="domain" description="WW" evidence="13">
    <location>
        <begin position="239"/>
        <end position="272"/>
    </location>
</feature>
<dbReference type="Proteomes" id="UP000018467">
    <property type="component" value="Unassembled WGS sequence"/>
</dbReference>
<evidence type="ECO:0000256" key="8">
    <source>
        <dbReference type="ARBA" id="ARBA00022843"/>
    </source>
</evidence>
<feature type="compositionally biased region" description="Low complexity" evidence="12">
    <location>
        <begin position="264"/>
        <end position="284"/>
    </location>
</feature>
<dbReference type="PANTHER" id="PTHR11254:SF441">
    <property type="entry name" value="HECT-TYPE E3 UBIQUITIN TRANSFERASE"/>
    <property type="match status" value="1"/>
</dbReference>
<dbReference type="SUPFAM" id="SSF51045">
    <property type="entry name" value="WW domain"/>
    <property type="match status" value="3"/>
</dbReference>
<evidence type="ECO:0000256" key="3">
    <source>
        <dbReference type="ARBA" id="ARBA00004906"/>
    </source>
</evidence>
<dbReference type="AlphaFoldDB" id="W5KLK0"/>